<feature type="transmembrane region" description="Helical" evidence="2">
    <location>
        <begin position="171"/>
        <end position="188"/>
    </location>
</feature>
<protein>
    <submittedName>
        <fullName evidence="4">Nickel transport protein</fullName>
    </submittedName>
</protein>
<proteinExistence type="predicted"/>
<keyword evidence="2" id="KW-0812">Transmembrane</keyword>
<feature type="chain" id="PRO_5020299470" evidence="3">
    <location>
        <begin position="22"/>
        <end position="201"/>
    </location>
</feature>
<keyword evidence="5" id="KW-1185">Reference proteome</keyword>
<accession>A0A4R6X6U1</accession>
<name>A0A4R6X6U1_9GAMM</name>
<feature type="region of interest" description="Disordered" evidence="1">
    <location>
        <begin position="108"/>
        <end position="133"/>
    </location>
</feature>
<evidence type="ECO:0000313" key="4">
    <source>
        <dbReference type="EMBL" id="TDR14772.1"/>
    </source>
</evidence>
<organism evidence="4 5">
    <name type="scientific">Marinomonas communis</name>
    <dbReference type="NCBI Taxonomy" id="28254"/>
    <lineage>
        <taxon>Bacteria</taxon>
        <taxon>Pseudomonadati</taxon>
        <taxon>Pseudomonadota</taxon>
        <taxon>Gammaproteobacteria</taxon>
        <taxon>Oceanospirillales</taxon>
        <taxon>Oceanospirillaceae</taxon>
        <taxon>Marinomonas</taxon>
    </lineage>
</organism>
<evidence type="ECO:0000313" key="5">
    <source>
        <dbReference type="Proteomes" id="UP000295729"/>
    </source>
</evidence>
<evidence type="ECO:0000256" key="2">
    <source>
        <dbReference type="SAM" id="Phobius"/>
    </source>
</evidence>
<dbReference type="OrthoDB" id="8447011at2"/>
<sequence length="201" mass="21979">MARWRFILTVLCMCSPFMVQAHNVISGVYAIGSTIEGEIGFSNGDMAAEGTEVIVFDSLGNELGRVKTDAEGLFAFEANKRIDHFFYANLSSGHVMEEMLPADQLPESLSGDAVKTDNGDSKQASKTASLSTSGMDQAELEAMIEKAVAKQVKPLRQELMQYQAKAGMQDILGGIGYIFGLCGLGIWWRQRQKEKQEKANA</sequence>
<keyword evidence="3" id="KW-0732">Signal</keyword>
<gene>
    <name evidence="4" type="ORF">C8D85_0118</name>
</gene>
<feature type="signal peptide" evidence="3">
    <location>
        <begin position="1"/>
        <end position="21"/>
    </location>
</feature>
<evidence type="ECO:0000256" key="3">
    <source>
        <dbReference type="SAM" id="SignalP"/>
    </source>
</evidence>
<dbReference type="Proteomes" id="UP000295729">
    <property type="component" value="Unassembled WGS sequence"/>
</dbReference>
<dbReference type="EMBL" id="SNZA01000001">
    <property type="protein sequence ID" value="TDR14772.1"/>
    <property type="molecule type" value="Genomic_DNA"/>
</dbReference>
<dbReference type="AlphaFoldDB" id="A0A4R6X6U1"/>
<feature type="compositionally biased region" description="Polar residues" evidence="1">
    <location>
        <begin position="121"/>
        <end position="133"/>
    </location>
</feature>
<reference evidence="4 5" key="1">
    <citation type="submission" date="2019-03" db="EMBL/GenBank/DDBJ databases">
        <title>Genomic Encyclopedia of Type Strains, Phase IV (KMG-IV): sequencing the most valuable type-strain genomes for metagenomic binning, comparative biology and taxonomic classification.</title>
        <authorList>
            <person name="Goeker M."/>
        </authorList>
    </citation>
    <scope>NUCLEOTIDE SEQUENCE [LARGE SCALE GENOMIC DNA]</scope>
    <source>
        <strain evidence="4 5">DSM 5604</strain>
    </source>
</reference>
<comment type="caution">
    <text evidence="4">The sequence shown here is derived from an EMBL/GenBank/DDBJ whole genome shotgun (WGS) entry which is preliminary data.</text>
</comment>
<keyword evidence="2" id="KW-0472">Membrane</keyword>
<dbReference type="RefSeq" id="WP_133559422.1">
    <property type="nucleotide sequence ID" value="NZ_SNZA01000001.1"/>
</dbReference>
<evidence type="ECO:0000256" key="1">
    <source>
        <dbReference type="SAM" id="MobiDB-lite"/>
    </source>
</evidence>
<keyword evidence="2" id="KW-1133">Transmembrane helix</keyword>